<keyword evidence="1" id="KW-0812">Transmembrane</keyword>
<keyword evidence="1" id="KW-1133">Transmembrane helix</keyword>
<proteinExistence type="predicted"/>
<protein>
    <submittedName>
        <fullName evidence="2">Uncharacterized protein</fullName>
    </submittedName>
</protein>
<evidence type="ECO:0000256" key="1">
    <source>
        <dbReference type="SAM" id="Phobius"/>
    </source>
</evidence>
<comment type="caution">
    <text evidence="2">The sequence shown here is derived from an EMBL/GenBank/DDBJ whole genome shotgun (WGS) entry which is preliminary data.</text>
</comment>
<sequence length="57" mass="6657">MERIFEMWRSDYEKDDDDDDDDGKKGAIPSYDIPIITILISVVSIISAIRIKKQRIK</sequence>
<dbReference type="AlphaFoldDB" id="X1I701"/>
<reference evidence="2" key="1">
    <citation type="journal article" date="2014" name="Front. Microbiol.">
        <title>High frequency of phylogenetically diverse reductive dehalogenase-homologous genes in deep subseafloor sedimentary metagenomes.</title>
        <authorList>
            <person name="Kawai M."/>
            <person name="Futagami T."/>
            <person name="Toyoda A."/>
            <person name="Takaki Y."/>
            <person name="Nishi S."/>
            <person name="Hori S."/>
            <person name="Arai W."/>
            <person name="Tsubouchi T."/>
            <person name="Morono Y."/>
            <person name="Uchiyama I."/>
            <person name="Ito T."/>
            <person name="Fujiyama A."/>
            <person name="Inagaki F."/>
            <person name="Takami H."/>
        </authorList>
    </citation>
    <scope>NUCLEOTIDE SEQUENCE</scope>
    <source>
        <strain evidence="2">Expedition CK06-06</strain>
    </source>
</reference>
<feature type="transmembrane region" description="Helical" evidence="1">
    <location>
        <begin position="33"/>
        <end position="51"/>
    </location>
</feature>
<accession>X1I701</accession>
<organism evidence="2">
    <name type="scientific">marine sediment metagenome</name>
    <dbReference type="NCBI Taxonomy" id="412755"/>
    <lineage>
        <taxon>unclassified sequences</taxon>
        <taxon>metagenomes</taxon>
        <taxon>ecological metagenomes</taxon>
    </lineage>
</organism>
<name>X1I701_9ZZZZ</name>
<dbReference type="EMBL" id="BARU01024791">
    <property type="protein sequence ID" value="GAH53363.1"/>
    <property type="molecule type" value="Genomic_DNA"/>
</dbReference>
<keyword evidence="1" id="KW-0472">Membrane</keyword>
<gene>
    <name evidence="2" type="ORF">S03H2_40031</name>
</gene>
<evidence type="ECO:0000313" key="2">
    <source>
        <dbReference type="EMBL" id="GAH53363.1"/>
    </source>
</evidence>